<evidence type="ECO:0000256" key="1">
    <source>
        <dbReference type="SAM" id="Phobius"/>
    </source>
</evidence>
<keyword evidence="1" id="KW-1133">Transmembrane helix</keyword>
<reference evidence="2" key="1">
    <citation type="submission" date="2016-07" db="EMBL/GenBank/DDBJ databases">
        <authorList>
            <consortium name="Pathogen Informatics"/>
        </authorList>
    </citation>
    <scope>NUCLEOTIDE SEQUENCE</scope>
</reference>
<feature type="transmembrane region" description="Helical" evidence="1">
    <location>
        <begin position="389"/>
        <end position="408"/>
    </location>
</feature>
<dbReference type="InterPro" id="IPR008780">
    <property type="entry name" value="Plasmodium_Vir"/>
</dbReference>
<proteinExistence type="predicted"/>
<protein>
    <submittedName>
        <fullName evidence="2">VIR protein</fullName>
    </submittedName>
</protein>
<dbReference type="Proteomes" id="UP000220605">
    <property type="component" value="Unassembled WGS sequence"/>
</dbReference>
<evidence type="ECO:0000313" key="2">
    <source>
        <dbReference type="EMBL" id="VUZ99611.1"/>
    </source>
</evidence>
<accession>A0A565A639</accession>
<organism evidence="2">
    <name type="scientific">Plasmodium vivax</name>
    <name type="common">malaria parasite P. vivax</name>
    <dbReference type="NCBI Taxonomy" id="5855"/>
    <lineage>
        <taxon>Eukaryota</taxon>
        <taxon>Sar</taxon>
        <taxon>Alveolata</taxon>
        <taxon>Apicomplexa</taxon>
        <taxon>Aconoidasida</taxon>
        <taxon>Haemosporida</taxon>
        <taxon>Plasmodiidae</taxon>
        <taxon>Plasmodium</taxon>
        <taxon>Plasmodium (Plasmodium)</taxon>
    </lineage>
</organism>
<sequence length="462" mass="54929">MYDLFDDLSTYETYEITANNGYGKTKEAQFCDEIRINFNKNQQIIEICKKFVTFFKTLHEYKETYGKEQISDKYPEFLNYWLKHQLIKSGVTPNYHHELYNRLDGNCSTFDPEDKLKNKIFDIQEYFNNIHILYSLYKDYNDIKDKQKSNCKEFLENSQKNYNSALEKCFQDGDDNLCKGLKSFNAFYKKHILEISQNCPAIDIPTLSEFILLSLVGDKGSKKQNIGYNLVQANSDYSDMGLPKIERGIYPNLTGLLSYKYNIRFESDKNKNNCNLMKILHEFFKYCEKNNSNEHLLPFIQEFINEYYKKKQSEYEKIFQECSKTTSSEYCQIHKNCQENFNSDIEIIKQNPDNYIKHQKKNINKYSADTSSIANTLSMFLDFAANSKYSTTIISIMISFFLCFFFLYKFTPLSSIFRKEKKRKKIPLFFPERRVQDVKDDNIRHKNVKHKRGKIRFAYQPS</sequence>
<dbReference type="Pfam" id="PF05795">
    <property type="entry name" value="Plasmodium_Vir"/>
    <property type="match status" value="1"/>
</dbReference>
<dbReference type="VEuPathDB" id="PlasmoDB:PVX_101570"/>
<gene>
    <name evidence="2" type="ORF">PVP01_0003260</name>
</gene>
<dbReference type="AlphaFoldDB" id="A0A565A639"/>
<keyword evidence="1" id="KW-0472">Membrane</keyword>
<keyword evidence="1" id="KW-0812">Transmembrane</keyword>
<dbReference type="VEuPathDB" id="PlasmoDB:PVP01_0003260"/>
<dbReference type="VEuPathDB" id="PlasmoDB:PVW1_000028000"/>
<dbReference type="EMBL" id="FLZR02000007">
    <property type="protein sequence ID" value="VUZ99611.1"/>
    <property type="molecule type" value="Genomic_DNA"/>
</dbReference>
<dbReference type="OrthoDB" id="382559at2759"/>
<name>A0A565A639_PLAVI</name>
<dbReference type="VEuPathDB" id="PlasmoDB:PVPAM_110057500"/>